<dbReference type="InterPro" id="IPR029024">
    <property type="entry name" value="TerB-like"/>
</dbReference>
<dbReference type="RefSeq" id="WP_106088200.1">
    <property type="nucleotide sequence ID" value="NZ_PVNL01000030.1"/>
</dbReference>
<gene>
    <name evidence="1" type="ORF">ENSA7_11560</name>
</gene>
<name>A0A2S9YVP9_9BACT</name>
<evidence type="ECO:0000313" key="1">
    <source>
        <dbReference type="EMBL" id="PRQ09166.1"/>
    </source>
</evidence>
<reference evidence="1 2" key="1">
    <citation type="submission" date="2018-03" db="EMBL/GenBank/DDBJ databases">
        <title>Draft Genome Sequences of the Obligatory Marine Myxobacteria Enhygromyxa salina SWB007.</title>
        <authorList>
            <person name="Poehlein A."/>
            <person name="Moghaddam J.A."/>
            <person name="Harms H."/>
            <person name="Alanjari M."/>
            <person name="Koenig G.M."/>
            <person name="Daniel R."/>
            <person name="Schaeberle T.F."/>
        </authorList>
    </citation>
    <scope>NUCLEOTIDE SEQUENCE [LARGE SCALE GENOMIC DNA]</scope>
    <source>
        <strain evidence="1 2">SWB007</strain>
    </source>
</reference>
<dbReference type="Gene3D" id="1.10.3680.10">
    <property type="entry name" value="TerB-like"/>
    <property type="match status" value="1"/>
</dbReference>
<dbReference type="AlphaFoldDB" id="A0A2S9YVP9"/>
<dbReference type="OrthoDB" id="5510175at2"/>
<dbReference type="Proteomes" id="UP000238823">
    <property type="component" value="Unassembled WGS sequence"/>
</dbReference>
<comment type="caution">
    <text evidence="1">The sequence shown here is derived from an EMBL/GenBank/DDBJ whole genome shotgun (WGS) entry which is preliminary data.</text>
</comment>
<sequence length="204" mass="21886">MAPPLQVMSYNPIAESTTRFLASLDTDTRERAEQEMLRDSVRAEGVEMSLADEINLGKAMMCIAGADGLSREELTGLKYLLIISGVPPVVQDHILGFDASTTRVDDVAALFPHASRKACYVLSGTTTVAALDGLSAEERDFAVELGANLGLPPTLVVLLLAEAKATALAMQEGNQRMVAELVRMREALYDFAFEAPVEGALNQA</sequence>
<protein>
    <submittedName>
        <fullName evidence="1">Uncharacterized protein</fullName>
    </submittedName>
</protein>
<dbReference type="EMBL" id="PVNL01000030">
    <property type="protein sequence ID" value="PRQ09166.1"/>
    <property type="molecule type" value="Genomic_DNA"/>
</dbReference>
<evidence type="ECO:0000313" key="2">
    <source>
        <dbReference type="Proteomes" id="UP000238823"/>
    </source>
</evidence>
<proteinExistence type="predicted"/>
<organism evidence="1 2">
    <name type="scientific">Enhygromyxa salina</name>
    <dbReference type="NCBI Taxonomy" id="215803"/>
    <lineage>
        <taxon>Bacteria</taxon>
        <taxon>Pseudomonadati</taxon>
        <taxon>Myxococcota</taxon>
        <taxon>Polyangia</taxon>
        <taxon>Nannocystales</taxon>
        <taxon>Nannocystaceae</taxon>
        <taxon>Enhygromyxa</taxon>
    </lineage>
</organism>
<accession>A0A2S9YVP9</accession>